<accession>A0ABZ2SD02</accession>
<reference evidence="2 3" key="1">
    <citation type="submission" date="2023-12" db="EMBL/GenBank/DDBJ databases">
        <title>Redefining Piscine Lactococcosis.</title>
        <authorList>
            <person name="Heckman T.I."/>
            <person name="Yazdi Z."/>
            <person name="Older C.E."/>
            <person name="Griffin M.J."/>
            <person name="Waldbieser G.C."/>
            <person name="Chow A.M."/>
            <person name="Medina Silva I."/>
            <person name="Anenson K.M."/>
            <person name="Garcia J.C."/>
            <person name="LaFrentz B.R."/>
            <person name="Slavic D."/>
            <person name="Toohey-Kurth K.L."/>
            <person name="Yant P."/>
            <person name="Fritz H.M."/>
            <person name="Henderson E."/>
            <person name="McDowall R."/>
            <person name="Cai H."/>
            <person name="Adikson M."/>
            <person name="Soto E."/>
        </authorList>
    </citation>
    <scope>NUCLEOTIDE SEQUENCE [LARGE SCALE GENOMIC DNA]</scope>
    <source>
        <strain evidence="2 3">R21-91A</strain>
    </source>
</reference>
<evidence type="ECO:0000256" key="1">
    <source>
        <dbReference type="SAM" id="Phobius"/>
    </source>
</evidence>
<organism evidence="2 3">
    <name type="scientific">Lactococcus petauri</name>
    <dbReference type="NCBI Taxonomy" id="1940789"/>
    <lineage>
        <taxon>Bacteria</taxon>
        <taxon>Bacillati</taxon>
        <taxon>Bacillota</taxon>
        <taxon>Bacilli</taxon>
        <taxon>Lactobacillales</taxon>
        <taxon>Streptococcaceae</taxon>
        <taxon>Lactococcus</taxon>
    </lineage>
</organism>
<keyword evidence="1" id="KW-1133">Transmembrane helix</keyword>
<dbReference type="EMBL" id="CP141698">
    <property type="protein sequence ID" value="WYC66451.1"/>
    <property type="molecule type" value="Genomic_DNA"/>
</dbReference>
<sequence>MGFQSLWEWLWTNLFQWAIIALVVGFMIKEIKSQAWGKMIGVLIIGGIIWAVGTGPTNVLNQISNVVNMVFGG</sequence>
<evidence type="ECO:0000313" key="3">
    <source>
        <dbReference type="Proteomes" id="UP001456368"/>
    </source>
</evidence>
<keyword evidence="1" id="KW-0472">Membrane</keyword>
<dbReference type="NCBIfam" id="NF040686">
    <property type="entry name" value="TcpD_dom"/>
    <property type="match status" value="1"/>
</dbReference>
<gene>
    <name evidence="2" type="ORF">VNN45_06085</name>
</gene>
<dbReference type="Proteomes" id="UP001456368">
    <property type="component" value="Chromosome"/>
</dbReference>
<proteinExistence type="predicted"/>
<protein>
    <submittedName>
        <fullName evidence="2">TcpD family membrane protein</fullName>
    </submittedName>
</protein>
<keyword evidence="3" id="KW-1185">Reference proteome</keyword>
<name>A0ABZ2SD02_9LACT</name>
<evidence type="ECO:0000313" key="2">
    <source>
        <dbReference type="EMBL" id="WYC66451.1"/>
    </source>
</evidence>
<keyword evidence="1" id="KW-0812">Transmembrane</keyword>
<dbReference type="GeneID" id="75144329"/>
<dbReference type="RefSeq" id="WP_019291537.1">
    <property type="nucleotide sequence ID" value="NZ_CAKOCU010000038.1"/>
</dbReference>
<feature type="transmembrane region" description="Helical" evidence="1">
    <location>
        <begin position="6"/>
        <end position="28"/>
    </location>
</feature>
<dbReference type="InterPro" id="IPR049746">
    <property type="entry name" value="TcpD-like_C"/>
</dbReference>
<feature type="transmembrane region" description="Helical" evidence="1">
    <location>
        <begin position="35"/>
        <end position="53"/>
    </location>
</feature>